<dbReference type="Proteomes" id="UP000276133">
    <property type="component" value="Unassembled WGS sequence"/>
</dbReference>
<dbReference type="EMBL" id="REGN01012348">
    <property type="protein sequence ID" value="RMZ95720.1"/>
    <property type="molecule type" value="Genomic_DNA"/>
</dbReference>
<protein>
    <submittedName>
        <fullName evidence="1">Uncharacterized protein</fullName>
    </submittedName>
</protein>
<comment type="caution">
    <text evidence="1">The sequence shown here is derived from an EMBL/GenBank/DDBJ whole genome shotgun (WGS) entry which is preliminary data.</text>
</comment>
<organism evidence="1 2">
    <name type="scientific">Brachionus plicatilis</name>
    <name type="common">Marine rotifer</name>
    <name type="synonym">Brachionus muelleri</name>
    <dbReference type="NCBI Taxonomy" id="10195"/>
    <lineage>
        <taxon>Eukaryota</taxon>
        <taxon>Metazoa</taxon>
        <taxon>Spiralia</taxon>
        <taxon>Gnathifera</taxon>
        <taxon>Rotifera</taxon>
        <taxon>Eurotatoria</taxon>
        <taxon>Monogononta</taxon>
        <taxon>Pseudotrocha</taxon>
        <taxon>Ploima</taxon>
        <taxon>Brachionidae</taxon>
        <taxon>Brachionus</taxon>
    </lineage>
</organism>
<gene>
    <name evidence="1" type="ORF">BpHYR1_050763</name>
</gene>
<reference evidence="1 2" key="1">
    <citation type="journal article" date="2018" name="Sci. Rep.">
        <title>Genomic signatures of local adaptation to the degree of environmental predictability in rotifers.</title>
        <authorList>
            <person name="Franch-Gras L."/>
            <person name="Hahn C."/>
            <person name="Garcia-Roger E.M."/>
            <person name="Carmona M.J."/>
            <person name="Serra M."/>
            <person name="Gomez A."/>
        </authorList>
    </citation>
    <scope>NUCLEOTIDE SEQUENCE [LARGE SCALE GENOMIC DNA]</scope>
    <source>
        <strain evidence="1">HYR1</strain>
    </source>
</reference>
<accession>A0A3M7PAB6</accession>
<name>A0A3M7PAB6_BRAPC</name>
<dbReference type="AlphaFoldDB" id="A0A3M7PAB6"/>
<sequence length="86" mass="9917">MENKLKSFNQDIVLLESHFTSEISFINSNVEALKKDLKLQFKQENGLTDSVKLCLKNINDNNHLVIPAEQILVSKIKRSDIFEEID</sequence>
<keyword evidence="2" id="KW-1185">Reference proteome</keyword>
<evidence type="ECO:0000313" key="1">
    <source>
        <dbReference type="EMBL" id="RMZ95720.1"/>
    </source>
</evidence>
<proteinExistence type="predicted"/>
<evidence type="ECO:0000313" key="2">
    <source>
        <dbReference type="Proteomes" id="UP000276133"/>
    </source>
</evidence>